<evidence type="ECO:0000256" key="1">
    <source>
        <dbReference type="SAM" id="MobiDB-lite"/>
    </source>
</evidence>
<feature type="region of interest" description="Disordered" evidence="1">
    <location>
        <begin position="1"/>
        <end position="39"/>
    </location>
</feature>
<dbReference type="RefSeq" id="WP_066382730.1">
    <property type="nucleotide sequence ID" value="NZ_LTAZ01000005.1"/>
</dbReference>
<keyword evidence="2" id="KW-0812">Transmembrane</keyword>
<feature type="domain" description="DUF7319" evidence="3">
    <location>
        <begin position="39"/>
        <end position="241"/>
    </location>
</feature>
<organism evidence="4 5">
    <name type="scientific">Halalkalicoccus paucihalophilus</name>
    <dbReference type="NCBI Taxonomy" id="1008153"/>
    <lineage>
        <taxon>Archaea</taxon>
        <taxon>Methanobacteriati</taxon>
        <taxon>Methanobacteriota</taxon>
        <taxon>Stenosarchaea group</taxon>
        <taxon>Halobacteria</taxon>
        <taxon>Halobacteriales</taxon>
        <taxon>Halococcaceae</taxon>
        <taxon>Halalkalicoccus</taxon>
    </lineage>
</organism>
<gene>
    <name evidence="4" type="ORF">HAPAU_23960</name>
</gene>
<proteinExistence type="predicted"/>
<evidence type="ECO:0000313" key="4">
    <source>
        <dbReference type="EMBL" id="KYH25718.1"/>
    </source>
</evidence>
<protein>
    <recommendedName>
        <fullName evidence="3">DUF7319 domain-containing protein</fullName>
    </recommendedName>
</protein>
<dbReference type="OrthoDB" id="213250at2157"/>
<feature type="transmembrane region" description="Helical" evidence="2">
    <location>
        <begin position="159"/>
        <end position="178"/>
    </location>
</feature>
<feature type="compositionally biased region" description="Acidic residues" evidence="1">
    <location>
        <begin position="24"/>
        <end position="34"/>
    </location>
</feature>
<keyword evidence="2" id="KW-1133">Transmembrane helix</keyword>
<comment type="caution">
    <text evidence="4">The sequence shown here is derived from an EMBL/GenBank/DDBJ whole genome shotgun (WGS) entry which is preliminary data.</text>
</comment>
<dbReference type="EMBL" id="LTAZ01000005">
    <property type="protein sequence ID" value="KYH25718.1"/>
    <property type="molecule type" value="Genomic_DNA"/>
</dbReference>
<sequence>MADGRPSEREDLDRDADGPTALDEGVDFEEFGPEDMDRMSADDWDAAFDADSWITGEELIDRVEDDLKSRIANRDVFAVLERFEDPPRILAYSDEGYAIVYPDGSVEGEGTVVRDVKPTVALCSMDDYEVPEPPAEWSLPDPEEVPEGSGDLGNQMLQVIAFGLLIAGIGAFAGLFVGDVGGSAVVLVVVALIFVVASVFLFLVVANARLSDRFRAAEYKNRLRAAGVTSGERPAFVPVEDGEIEPLSEGEEAGR</sequence>
<accession>A0A151ADG5</accession>
<feature type="compositionally biased region" description="Basic and acidic residues" evidence="1">
    <location>
        <begin position="1"/>
        <end position="17"/>
    </location>
</feature>
<keyword evidence="2" id="KW-0472">Membrane</keyword>
<evidence type="ECO:0000313" key="5">
    <source>
        <dbReference type="Proteomes" id="UP000075321"/>
    </source>
</evidence>
<dbReference type="InterPro" id="IPR055743">
    <property type="entry name" value="DUF7319"/>
</dbReference>
<keyword evidence="5" id="KW-1185">Reference proteome</keyword>
<dbReference type="AlphaFoldDB" id="A0A151ADG5"/>
<dbReference type="PATRIC" id="fig|1008153.3.peg.2443"/>
<name>A0A151ADG5_9EURY</name>
<reference evidence="4 5" key="1">
    <citation type="submission" date="2016-02" db="EMBL/GenBank/DDBJ databases">
        <title>Genome sequence of Halalkalicoccus paucihalophilus DSM 24557.</title>
        <authorList>
            <person name="Poehlein A."/>
            <person name="Daniel R."/>
        </authorList>
    </citation>
    <scope>NUCLEOTIDE SEQUENCE [LARGE SCALE GENOMIC DNA]</scope>
    <source>
        <strain evidence="4 5">DSM 24557</strain>
    </source>
</reference>
<dbReference type="Pfam" id="PF24003">
    <property type="entry name" value="DUF7319"/>
    <property type="match status" value="1"/>
</dbReference>
<evidence type="ECO:0000259" key="3">
    <source>
        <dbReference type="Pfam" id="PF24003"/>
    </source>
</evidence>
<dbReference type="Proteomes" id="UP000075321">
    <property type="component" value="Unassembled WGS sequence"/>
</dbReference>
<feature type="transmembrane region" description="Helical" evidence="2">
    <location>
        <begin position="184"/>
        <end position="205"/>
    </location>
</feature>
<evidence type="ECO:0000256" key="2">
    <source>
        <dbReference type="SAM" id="Phobius"/>
    </source>
</evidence>